<reference evidence="3" key="1">
    <citation type="journal article" date="2019" name="Int. J. Syst. Evol. Microbiol.">
        <title>The Global Catalogue of Microorganisms (GCM) 10K type strain sequencing project: providing services to taxonomists for standard genome sequencing and annotation.</title>
        <authorList>
            <consortium name="The Broad Institute Genomics Platform"/>
            <consortium name="The Broad Institute Genome Sequencing Center for Infectious Disease"/>
            <person name="Wu L."/>
            <person name="Ma J."/>
        </authorList>
    </citation>
    <scope>NUCLEOTIDE SEQUENCE [LARGE SCALE GENOMIC DNA]</scope>
    <source>
        <strain evidence="3">CCM 8931</strain>
    </source>
</reference>
<dbReference type="EMBL" id="JBHTOJ010000032">
    <property type="protein sequence ID" value="MFD1421209.1"/>
    <property type="molecule type" value="Genomic_DNA"/>
</dbReference>
<feature type="signal peptide" evidence="1">
    <location>
        <begin position="1"/>
        <end position="28"/>
    </location>
</feature>
<proteinExistence type="predicted"/>
<evidence type="ECO:0000313" key="3">
    <source>
        <dbReference type="Proteomes" id="UP001597188"/>
    </source>
</evidence>
<gene>
    <name evidence="2" type="ORF">ACFQ5L_09690</name>
</gene>
<name>A0ABW4C151_9LACO</name>
<comment type="caution">
    <text evidence="2">The sequence shown here is derived from an EMBL/GenBank/DDBJ whole genome shotgun (WGS) entry which is preliminary data.</text>
</comment>
<keyword evidence="1" id="KW-0732">Signal</keyword>
<sequence length="211" mass="23249">MKQSRILLGALVLSLGSSLAMGPITANAASTTPYQAHLRLRLKAKKPKSRLKAHAQTKKTTTKKATVTTYGKLSQANKKKFKIALSDQKKPLTATSKFDKKTKKIVTNYTYSLKLTNKTKKTVKFYFSNLRYNVYDLTSKTVPAKNVKPVATAAHVTLKAGASKTVKQAVSMNPMAFNNKTDHERIAFFTYGNLANNKAMMATVTLAKNSK</sequence>
<dbReference type="RefSeq" id="WP_137636307.1">
    <property type="nucleotide sequence ID" value="NZ_BJDL01000041.1"/>
</dbReference>
<evidence type="ECO:0008006" key="4">
    <source>
        <dbReference type="Google" id="ProtNLM"/>
    </source>
</evidence>
<evidence type="ECO:0000256" key="1">
    <source>
        <dbReference type="SAM" id="SignalP"/>
    </source>
</evidence>
<feature type="chain" id="PRO_5046086946" description="Extracellular protein" evidence="1">
    <location>
        <begin position="29"/>
        <end position="211"/>
    </location>
</feature>
<keyword evidence="3" id="KW-1185">Reference proteome</keyword>
<accession>A0ABW4C151</accession>
<evidence type="ECO:0000313" key="2">
    <source>
        <dbReference type="EMBL" id="MFD1421209.1"/>
    </source>
</evidence>
<dbReference type="Proteomes" id="UP001597188">
    <property type="component" value="Unassembled WGS sequence"/>
</dbReference>
<organism evidence="2 3">
    <name type="scientific">Lactiplantibacillus songbeiensis</name>
    <dbReference type="NCBI Taxonomy" id="2559920"/>
    <lineage>
        <taxon>Bacteria</taxon>
        <taxon>Bacillati</taxon>
        <taxon>Bacillota</taxon>
        <taxon>Bacilli</taxon>
        <taxon>Lactobacillales</taxon>
        <taxon>Lactobacillaceae</taxon>
        <taxon>Lactiplantibacillus</taxon>
    </lineage>
</organism>
<protein>
    <recommendedName>
        <fullName evidence="4">Extracellular protein</fullName>
    </recommendedName>
</protein>